<feature type="compositionally biased region" description="Low complexity" evidence="5">
    <location>
        <begin position="475"/>
        <end position="486"/>
    </location>
</feature>
<evidence type="ECO:0000256" key="5">
    <source>
        <dbReference type="SAM" id="MobiDB-lite"/>
    </source>
</evidence>
<feature type="compositionally biased region" description="Basic and acidic residues" evidence="5">
    <location>
        <begin position="1068"/>
        <end position="1129"/>
    </location>
</feature>
<organism evidence="7 8">
    <name type="scientific">Armadillidium nasatum</name>
    <dbReference type="NCBI Taxonomy" id="96803"/>
    <lineage>
        <taxon>Eukaryota</taxon>
        <taxon>Metazoa</taxon>
        <taxon>Ecdysozoa</taxon>
        <taxon>Arthropoda</taxon>
        <taxon>Crustacea</taxon>
        <taxon>Multicrustacea</taxon>
        <taxon>Malacostraca</taxon>
        <taxon>Eumalacostraca</taxon>
        <taxon>Peracarida</taxon>
        <taxon>Isopoda</taxon>
        <taxon>Oniscidea</taxon>
        <taxon>Crinocheta</taxon>
        <taxon>Armadillidiidae</taxon>
        <taxon>Armadillidium</taxon>
    </lineage>
</organism>
<dbReference type="SMART" id="SM00249">
    <property type="entry name" value="PHD"/>
    <property type="match status" value="1"/>
</dbReference>
<dbReference type="PANTHER" id="PTHR46462:SF3">
    <property type="entry name" value="UPSET, ISOFORM A"/>
    <property type="match status" value="1"/>
</dbReference>
<dbReference type="PROSITE" id="PS01359">
    <property type="entry name" value="ZF_PHD_1"/>
    <property type="match status" value="1"/>
</dbReference>
<feature type="compositionally biased region" description="Polar residues" evidence="5">
    <location>
        <begin position="444"/>
        <end position="453"/>
    </location>
</feature>
<feature type="region of interest" description="Disordered" evidence="5">
    <location>
        <begin position="1341"/>
        <end position="1364"/>
    </location>
</feature>
<dbReference type="FunFam" id="3.30.40.10:FF:000150">
    <property type="entry name" value="Inactive histone-lysine N-methyltransferase 2E"/>
    <property type="match status" value="1"/>
</dbReference>
<dbReference type="GO" id="GO:0008276">
    <property type="term" value="F:protein methyltransferase activity"/>
    <property type="evidence" value="ECO:0007669"/>
    <property type="project" value="UniProtKB-ARBA"/>
</dbReference>
<keyword evidence="2" id="KW-0863">Zinc-finger</keyword>
<feature type="compositionally biased region" description="Polar residues" evidence="5">
    <location>
        <begin position="1341"/>
        <end position="1358"/>
    </location>
</feature>
<feature type="region of interest" description="Disordered" evidence="5">
    <location>
        <begin position="1210"/>
        <end position="1299"/>
    </location>
</feature>
<feature type="compositionally biased region" description="Pro residues" evidence="5">
    <location>
        <begin position="141"/>
        <end position="162"/>
    </location>
</feature>
<feature type="compositionally biased region" description="Polar residues" evidence="5">
    <location>
        <begin position="81"/>
        <end position="116"/>
    </location>
</feature>
<feature type="domain" description="SET" evidence="6">
    <location>
        <begin position="541"/>
        <end position="667"/>
    </location>
</feature>
<feature type="compositionally biased region" description="Polar residues" evidence="5">
    <location>
        <begin position="914"/>
        <end position="924"/>
    </location>
</feature>
<evidence type="ECO:0000256" key="3">
    <source>
        <dbReference type="ARBA" id="ARBA00022833"/>
    </source>
</evidence>
<keyword evidence="1" id="KW-0479">Metal-binding</keyword>
<feature type="compositionally biased region" description="Basic residues" evidence="5">
    <location>
        <begin position="1218"/>
        <end position="1232"/>
    </location>
</feature>
<dbReference type="InterPro" id="IPR011011">
    <property type="entry name" value="Znf_FYVE_PHD"/>
</dbReference>
<keyword evidence="8" id="KW-1185">Reference proteome</keyword>
<keyword evidence="4" id="KW-0156">Chromatin regulator</keyword>
<dbReference type="InterPro" id="IPR013083">
    <property type="entry name" value="Znf_RING/FYVE/PHD"/>
</dbReference>
<feature type="compositionally biased region" description="Polar residues" evidence="5">
    <location>
        <begin position="1052"/>
        <end position="1061"/>
    </location>
</feature>
<evidence type="ECO:0000259" key="6">
    <source>
        <dbReference type="PROSITE" id="PS50280"/>
    </source>
</evidence>
<comment type="caution">
    <text evidence="7">The sequence shown here is derived from an EMBL/GenBank/DDBJ whole genome shotgun (WGS) entry which is preliminary data.</text>
</comment>
<dbReference type="GO" id="GO:0006355">
    <property type="term" value="P:regulation of DNA-templated transcription"/>
    <property type="evidence" value="ECO:0007669"/>
    <property type="project" value="TreeGrafter"/>
</dbReference>
<dbReference type="PANTHER" id="PTHR46462">
    <property type="entry name" value="UPSET, ISOFORM A"/>
    <property type="match status" value="1"/>
</dbReference>
<feature type="region of interest" description="Disordered" evidence="5">
    <location>
        <begin position="135"/>
        <end position="166"/>
    </location>
</feature>
<feature type="region of interest" description="Disordered" evidence="5">
    <location>
        <begin position="271"/>
        <end position="319"/>
    </location>
</feature>
<dbReference type="GO" id="GO:0008270">
    <property type="term" value="F:zinc ion binding"/>
    <property type="evidence" value="ECO:0007669"/>
    <property type="project" value="UniProtKB-KW"/>
</dbReference>
<dbReference type="InterPro" id="IPR046341">
    <property type="entry name" value="SET_dom_sf"/>
</dbReference>
<feature type="compositionally biased region" description="Basic residues" evidence="5">
    <location>
        <begin position="424"/>
        <end position="443"/>
    </location>
</feature>
<keyword evidence="7" id="KW-0489">Methyltransferase</keyword>
<dbReference type="GO" id="GO:0034967">
    <property type="term" value="C:Set3 complex"/>
    <property type="evidence" value="ECO:0007669"/>
    <property type="project" value="TreeGrafter"/>
</dbReference>
<dbReference type="OrthoDB" id="1928087at2759"/>
<reference evidence="7 8" key="1">
    <citation type="journal article" date="2019" name="PLoS Biol.">
        <title>Sex chromosomes control vertical transmission of feminizing Wolbachia symbionts in an isopod.</title>
        <authorList>
            <person name="Becking T."/>
            <person name="Chebbi M.A."/>
            <person name="Giraud I."/>
            <person name="Moumen B."/>
            <person name="Laverre T."/>
            <person name="Caubet Y."/>
            <person name="Peccoud J."/>
            <person name="Gilbert C."/>
            <person name="Cordaux R."/>
        </authorList>
    </citation>
    <scope>NUCLEOTIDE SEQUENCE [LARGE SCALE GENOMIC DNA]</scope>
    <source>
        <strain evidence="7">ANa2</strain>
        <tissue evidence="7">Whole body excluding digestive tract and cuticle</tissue>
    </source>
</reference>
<dbReference type="SMART" id="SM00317">
    <property type="entry name" value="SET"/>
    <property type="match status" value="1"/>
</dbReference>
<dbReference type="Gene3D" id="2.170.270.10">
    <property type="entry name" value="SET domain"/>
    <property type="match status" value="1"/>
</dbReference>
<feature type="compositionally biased region" description="Polar residues" evidence="5">
    <location>
        <begin position="55"/>
        <end position="68"/>
    </location>
</feature>
<dbReference type="CDD" id="cd15550">
    <property type="entry name" value="PHD_MLL5"/>
    <property type="match status" value="1"/>
</dbReference>
<dbReference type="GO" id="GO:0008170">
    <property type="term" value="F:N-methyltransferase activity"/>
    <property type="evidence" value="ECO:0007669"/>
    <property type="project" value="UniProtKB-ARBA"/>
</dbReference>
<feature type="compositionally biased region" description="Basic and acidic residues" evidence="5">
    <location>
        <begin position="789"/>
        <end position="816"/>
    </location>
</feature>
<feature type="compositionally biased region" description="Acidic residues" evidence="5">
    <location>
        <begin position="304"/>
        <end position="319"/>
    </location>
</feature>
<proteinExistence type="predicted"/>
<feature type="compositionally biased region" description="Basic residues" evidence="5">
    <location>
        <begin position="1258"/>
        <end position="1279"/>
    </location>
</feature>
<dbReference type="CDD" id="cd10529">
    <property type="entry name" value="SET_SETD5-like"/>
    <property type="match status" value="1"/>
</dbReference>
<dbReference type="InterPro" id="IPR001214">
    <property type="entry name" value="SET_dom"/>
</dbReference>
<feature type="region of interest" description="Disordered" evidence="5">
    <location>
        <begin position="1016"/>
        <end position="1129"/>
    </location>
</feature>
<sequence>MSLLVHELLIGTGGGGTSAAGLQTPPSNPVPLASVTVTHSNSTVQVAHIQQSRVVTITSSQTRPSSSEKGSRLADALAGNSPYSYSNPQQRLSRSHPTNRNASTTNSGVSVTQSESLKSLKPVVRQAYNLPFVLQDHNYGAPPPPTPPHSPPPPPPPPPISAPPTLSHSYKLQQIISPITTSTIARNQSSPLSSPTKINQYPKLVSEPSVVTFNNAGAVHVSNSNGTIASTSSSHSPTSHIISTMPLHRQQFMPQPKVNLFPSSSIPIPSNVCDTITSQTGGGQDTDEESRLSDRSSSVGPSGEETETAPEGEGEEQIQADDSITRCICNFTHDDGYMIQCDRCFVWQHVDCMEIDRNNIPDEYLCEACKPRVTDKSKARALQIRRRQEIRAHLARVSSSDSDDNANPPIRTKNSSNKSQERKVFKKKKNKTSKENKSRKHSSSKTSVLNISSDAADEKESKPPLKSRRRQNTLSGSSQSGDDSCSNYSFNIEQLRSWIEQYEIAVTNHYSPELRAKVHAARINGISAEFRESTQGALLGHRCRVAPCYNAGPDSFDQKILVAATRLQPGTAIIEYQGKYTLKSQWNTVQVPPALPYLPFVLQYNMQKEGLQICVDARTYGNDARFARRSSQSNAEIRHVVERGSVHLYIVACKEINEEEEITLPLDTAICQQLIPNKINAQLSCNKMDGNENVPKEASKLTQGSSQVRKNGILHSNRKNMRKPLLSLSLPQTLTRVSRRATSSDDIITDDSFTAQTSPVKQRRASGCTGSRSPAKCTLKSPSKSPSKAHIEDSSSGESPHHESPGEKNDNHKMTREERKIAAYIRAFEKMEKAAQRRQEMEKKKVEDKGRKSFSHDDDDDDKSKISDIDGRKGKKPLTKGSPIKTSGSDLLEEENYVSSEGEKSKQPDGVTPTYGSPPSSGFNNLGFRFPKTKKALMNEWLNETVDPVLHSPSLGDVTTGVPTCYMRSPSIVPKKGGATSLCGNSGFIGNSELAGRSAKKRWLRQAIIDETEPQGVSFPICSSPSSRPDSPTGGCGDYITPLKKRRLARESMSSEQSNTPPSTPLHSEIEDKYNEEMELDHASDENLYDDKLGIKCEENSSKDIEESKIKKEENVDEINKKDYSNRDDNDRLTIDISKICVDIKIEEKESVKNEIKPEVDCKNTHELPKLKVEERKDSDDDVKLRPVPNVVEEKDEIVNKTYPSAEHSDVNVDIISKPRKEKIKKQKKKPVRVKDVQPKLVVKNKTLKSKNLDKNRNMHRKKVTKSSKVTKKGNKGKTKKTDLTSSKNMNGNVISDEISKDNKNLGKCEDAKDETLQSLTSCDDGKEECNIEAQLEEPINTSITKVEEPTTQDSLSATMAPDSSVKLQEIEDPENSFNSCQKNITLENNKILSEEKFPNSFSCEEKSVEKRDSPSCVDDSSKEMENPSSCTDDNHYPQSPTPIKPAPVKKKLSILEYRKRKSTSYDKDYKEDPLSSEINVQSNLFETTFNSRETLGTVQVTEISRNVLPSRTETRSPSTDSQFSKLSMSSLGNLKSEKADNEATDAKDIKWNAAPTLLEQQRENLTARLRREFGLGLPEDHQLKLKLGDNSNKEKWAELEKKYQFGAKKFLPLPPLPPSSSSSSSYMLVPTITSQTVSSPTNKPFLGQLPSPPLPLTSVIKGLNFKINTPPFYSGELKPSIPLPSTFEKLNDVRICSSDSGSKSVFEDTGQSSLFSNKFEKQKNTHSVTQCESEKNNTS</sequence>
<dbReference type="Gene3D" id="3.30.40.10">
    <property type="entry name" value="Zinc/RING finger domain, C3HC4 (zinc finger)"/>
    <property type="match status" value="1"/>
</dbReference>
<evidence type="ECO:0000313" key="7">
    <source>
        <dbReference type="EMBL" id="KAB7498660.1"/>
    </source>
</evidence>
<dbReference type="PROSITE" id="PS50280">
    <property type="entry name" value="SET"/>
    <property type="match status" value="1"/>
</dbReference>
<dbReference type="SUPFAM" id="SSF57903">
    <property type="entry name" value="FYVE/PHD zinc finger"/>
    <property type="match status" value="1"/>
</dbReference>
<dbReference type="Proteomes" id="UP000326759">
    <property type="component" value="Unassembled WGS sequence"/>
</dbReference>
<keyword evidence="3" id="KW-0862">Zinc</keyword>
<dbReference type="GO" id="GO:0006325">
    <property type="term" value="P:chromatin organization"/>
    <property type="evidence" value="ECO:0007669"/>
    <property type="project" value="UniProtKB-KW"/>
</dbReference>
<feature type="region of interest" description="Disordered" evidence="5">
    <location>
        <begin position="832"/>
        <end position="927"/>
    </location>
</feature>
<feature type="compositionally biased region" description="Polar residues" evidence="5">
    <location>
        <begin position="1021"/>
        <end position="1030"/>
    </location>
</feature>
<name>A0A5N5T160_9CRUS</name>
<feature type="region of interest" description="Disordered" evidence="5">
    <location>
        <begin position="748"/>
        <end position="816"/>
    </location>
</feature>
<keyword evidence="7" id="KW-0808">Transferase</keyword>
<feature type="compositionally biased region" description="Basic and acidic residues" evidence="5">
    <location>
        <begin position="832"/>
        <end position="872"/>
    </location>
</feature>
<dbReference type="GO" id="GO:0032259">
    <property type="term" value="P:methylation"/>
    <property type="evidence" value="ECO:0007669"/>
    <property type="project" value="UniProtKB-KW"/>
</dbReference>
<dbReference type="Pfam" id="PF20826">
    <property type="entry name" value="PHD_5"/>
    <property type="match status" value="1"/>
</dbReference>
<dbReference type="InterPro" id="IPR019786">
    <property type="entry name" value="Zinc_finger_PHD-type_CS"/>
</dbReference>
<protein>
    <submittedName>
        <fullName evidence="7">Histone-lysine N-methyltransferase 2E</fullName>
    </submittedName>
</protein>
<evidence type="ECO:0000256" key="4">
    <source>
        <dbReference type="ARBA" id="ARBA00022853"/>
    </source>
</evidence>
<feature type="region of interest" description="Disordered" evidence="5">
    <location>
        <begin position="55"/>
        <end position="116"/>
    </location>
</feature>
<feature type="compositionally biased region" description="Polar residues" evidence="5">
    <location>
        <begin position="700"/>
        <end position="709"/>
    </location>
</feature>
<accession>A0A5N5T160</accession>
<dbReference type="Pfam" id="PF00856">
    <property type="entry name" value="SET"/>
    <property type="match status" value="1"/>
</dbReference>
<dbReference type="InterPro" id="IPR001965">
    <property type="entry name" value="Znf_PHD"/>
</dbReference>
<dbReference type="GO" id="GO:0008757">
    <property type="term" value="F:S-adenosylmethionine-dependent methyltransferase activity"/>
    <property type="evidence" value="ECO:0007669"/>
    <property type="project" value="UniProtKB-ARBA"/>
</dbReference>
<feature type="region of interest" description="Disordered" evidence="5">
    <location>
        <begin position="690"/>
        <end position="724"/>
    </location>
</feature>
<dbReference type="SUPFAM" id="SSF82199">
    <property type="entry name" value="SET domain"/>
    <property type="match status" value="1"/>
</dbReference>
<gene>
    <name evidence="7" type="primary">KMT2E</name>
    <name evidence="7" type="ORF">Anas_00543</name>
</gene>
<feature type="compositionally biased region" description="Polar residues" evidence="5">
    <location>
        <begin position="1284"/>
        <end position="1294"/>
    </location>
</feature>
<feature type="compositionally biased region" description="Basic and acidic residues" evidence="5">
    <location>
        <begin position="1401"/>
        <end position="1426"/>
    </location>
</feature>
<dbReference type="GO" id="GO:0070210">
    <property type="term" value="C:Rpd3L-Expanded complex"/>
    <property type="evidence" value="ECO:0007669"/>
    <property type="project" value="TreeGrafter"/>
</dbReference>
<evidence type="ECO:0000256" key="1">
    <source>
        <dbReference type="ARBA" id="ARBA00022723"/>
    </source>
</evidence>
<feature type="region of interest" description="Disordered" evidence="5">
    <location>
        <begin position="1401"/>
        <end position="1455"/>
    </location>
</feature>
<dbReference type="EMBL" id="SEYY01019115">
    <property type="protein sequence ID" value="KAB7498660.1"/>
    <property type="molecule type" value="Genomic_DNA"/>
</dbReference>
<evidence type="ECO:0000313" key="8">
    <source>
        <dbReference type="Proteomes" id="UP000326759"/>
    </source>
</evidence>
<feature type="region of interest" description="Disordered" evidence="5">
    <location>
        <begin position="393"/>
        <end position="486"/>
    </location>
</feature>
<evidence type="ECO:0000256" key="2">
    <source>
        <dbReference type="ARBA" id="ARBA00022771"/>
    </source>
</evidence>